<dbReference type="Gene3D" id="3.10.180.10">
    <property type="entry name" value="2,3-Dihydroxybiphenyl 1,2-Dioxygenase, domain 1"/>
    <property type="match status" value="1"/>
</dbReference>
<evidence type="ECO:0000313" key="2">
    <source>
        <dbReference type="EMBL" id="MBA8847495.1"/>
    </source>
</evidence>
<dbReference type="Proteomes" id="UP000585905">
    <property type="component" value="Unassembled WGS sequence"/>
</dbReference>
<dbReference type="InterPro" id="IPR037523">
    <property type="entry name" value="VOC_core"/>
</dbReference>
<proteinExistence type="predicted"/>
<dbReference type="InterPro" id="IPR029068">
    <property type="entry name" value="Glyas_Bleomycin-R_OHBP_Dase"/>
</dbReference>
<sequence>MTESTLQNHDAAPGTRFARTDNRFGFTGVDHVALPALDMDRMYKFVQEVLGGEVYYVAGYNDADAELGRSKHVFMRVGTTLVQFASPQDGVQKVGKDDFNSWPHWAFGCTAEGLRDNVERLRGLGIGVFGPVEHRGVEAVSAYFTSPEGHKLELVTFEPEATAYSIGVAGAPGVGHPNWTELFHSWPDA</sequence>
<organism evidence="2 3">
    <name type="scientific">Microcella alkalica</name>
    <dbReference type="NCBI Taxonomy" id="355930"/>
    <lineage>
        <taxon>Bacteria</taxon>
        <taxon>Bacillati</taxon>
        <taxon>Actinomycetota</taxon>
        <taxon>Actinomycetes</taxon>
        <taxon>Micrococcales</taxon>
        <taxon>Microbacteriaceae</taxon>
        <taxon>Microcella</taxon>
    </lineage>
</organism>
<dbReference type="RefSeq" id="WP_182490329.1">
    <property type="nucleotide sequence ID" value="NZ_BAAAOV010000010.1"/>
</dbReference>
<dbReference type="PROSITE" id="PS51819">
    <property type="entry name" value="VOC"/>
    <property type="match status" value="1"/>
</dbReference>
<protein>
    <submittedName>
        <fullName evidence="2">Catechol 2,3-dioxygenase-like lactoylglutathione lyase family enzyme</fullName>
    </submittedName>
</protein>
<keyword evidence="2" id="KW-0560">Oxidoreductase</keyword>
<comment type="caution">
    <text evidence="2">The sequence shown here is derived from an EMBL/GenBank/DDBJ whole genome shotgun (WGS) entry which is preliminary data.</text>
</comment>
<keyword evidence="2" id="KW-0456">Lyase</keyword>
<dbReference type="GO" id="GO:0016829">
    <property type="term" value="F:lyase activity"/>
    <property type="evidence" value="ECO:0007669"/>
    <property type="project" value="UniProtKB-KW"/>
</dbReference>
<reference evidence="2 3" key="1">
    <citation type="submission" date="2020-07" db="EMBL/GenBank/DDBJ databases">
        <title>Sequencing the genomes of 1000 actinobacteria strains.</title>
        <authorList>
            <person name="Klenk H.-P."/>
        </authorList>
    </citation>
    <scope>NUCLEOTIDE SEQUENCE [LARGE SCALE GENOMIC DNA]</scope>
    <source>
        <strain evidence="2 3">DSM 19663</strain>
    </source>
</reference>
<dbReference type="SUPFAM" id="SSF54593">
    <property type="entry name" value="Glyoxalase/Bleomycin resistance protein/Dihydroxybiphenyl dioxygenase"/>
    <property type="match status" value="1"/>
</dbReference>
<dbReference type="EMBL" id="JACGWX010000002">
    <property type="protein sequence ID" value="MBA8847495.1"/>
    <property type="molecule type" value="Genomic_DNA"/>
</dbReference>
<dbReference type="AlphaFoldDB" id="A0A839EDU4"/>
<gene>
    <name evidence="2" type="ORF">FHX53_001080</name>
</gene>
<evidence type="ECO:0000313" key="3">
    <source>
        <dbReference type="Proteomes" id="UP000585905"/>
    </source>
</evidence>
<accession>A0A839EDU4</accession>
<dbReference type="Pfam" id="PF00903">
    <property type="entry name" value="Glyoxalase"/>
    <property type="match status" value="1"/>
</dbReference>
<evidence type="ECO:0000259" key="1">
    <source>
        <dbReference type="PROSITE" id="PS51819"/>
    </source>
</evidence>
<feature type="domain" description="VOC" evidence="1">
    <location>
        <begin position="28"/>
        <end position="157"/>
    </location>
</feature>
<dbReference type="GO" id="GO:0051213">
    <property type="term" value="F:dioxygenase activity"/>
    <property type="evidence" value="ECO:0007669"/>
    <property type="project" value="UniProtKB-KW"/>
</dbReference>
<dbReference type="InterPro" id="IPR004360">
    <property type="entry name" value="Glyas_Fos-R_dOase_dom"/>
</dbReference>
<keyword evidence="3" id="KW-1185">Reference proteome</keyword>
<name>A0A839EDU4_9MICO</name>
<keyword evidence="2" id="KW-0223">Dioxygenase</keyword>